<name>A0ABP1GJJ2_9EUKA</name>
<protein>
    <submittedName>
        <fullName evidence="1">Uncharacterized protein</fullName>
    </submittedName>
</protein>
<evidence type="ECO:0000313" key="1">
    <source>
        <dbReference type="EMBL" id="CAL5970852.1"/>
    </source>
</evidence>
<reference evidence="1 2" key="1">
    <citation type="submission" date="2024-07" db="EMBL/GenBank/DDBJ databases">
        <authorList>
            <person name="Akdeniz Z."/>
        </authorList>
    </citation>
    <scope>NUCLEOTIDE SEQUENCE [LARGE SCALE GENOMIC DNA]</scope>
</reference>
<dbReference type="InterPro" id="IPR014903">
    <property type="entry name" value="DUF1796"/>
</dbReference>
<keyword evidence="2" id="KW-1185">Reference proteome</keyword>
<comment type="caution">
    <text evidence="1">The sequence shown here is derived from an EMBL/GenBank/DDBJ whole genome shotgun (WGS) entry which is preliminary data.</text>
</comment>
<organism evidence="1 2">
    <name type="scientific">Hexamita inflata</name>
    <dbReference type="NCBI Taxonomy" id="28002"/>
    <lineage>
        <taxon>Eukaryota</taxon>
        <taxon>Metamonada</taxon>
        <taxon>Diplomonadida</taxon>
        <taxon>Hexamitidae</taxon>
        <taxon>Hexamitinae</taxon>
        <taxon>Hexamita</taxon>
    </lineage>
</organism>
<dbReference type="EMBL" id="CAXDID020000002">
    <property type="protein sequence ID" value="CAL5970852.1"/>
    <property type="molecule type" value="Genomic_DNA"/>
</dbReference>
<dbReference type="Pfam" id="PF08795">
    <property type="entry name" value="DUF1796"/>
    <property type="match status" value="1"/>
</dbReference>
<accession>A0ABP1GJJ2</accession>
<proteinExistence type="predicted"/>
<dbReference type="Proteomes" id="UP001642409">
    <property type="component" value="Unassembled WGS sequence"/>
</dbReference>
<sequence>MFSSKLQFPLPINNQVCKNSSFSENIIYVSFRQQDFNQSEITTQNQTTIINQIQPKTEYDGIFSLGAWCQVGGTLITRRMFLVHSPIYGFGIKTWENLITILQNRFEGYWELENMVIGKLTNALSHRYNKHSSIFKVYDNKYNMFSNHQFDEIDNSPTELKTYQKFKKSLNAQIQIFLKQNINYERVLYVLKALSHPFSSTKITEQNIVELNEVLSELRDGRDFDLLFYVPEEDFEMVLKWVYKHNYYHFKIIQYKDLWAEYPYHEDWNYGLDNVKLAENYIERLFEEIMELKGMPRWQQYQILNEVNGWA</sequence>
<evidence type="ECO:0000313" key="2">
    <source>
        <dbReference type="Proteomes" id="UP001642409"/>
    </source>
</evidence>
<gene>
    <name evidence="1" type="ORF">HINF_LOCUS792</name>
</gene>